<feature type="transmembrane region" description="Helical" evidence="2">
    <location>
        <begin position="89"/>
        <end position="108"/>
    </location>
</feature>
<dbReference type="InterPro" id="IPR015402">
    <property type="entry name" value="DUF1980"/>
</dbReference>
<proteinExistence type="predicted"/>
<evidence type="ECO:0000259" key="3">
    <source>
        <dbReference type="Pfam" id="PF09323"/>
    </source>
</evidence>
<evidence type="ECO:0000256" key="1">
    <source>
        <dbReference type="SAM" id="MobiDB-lite"/>
    </source>
</evidence>
<dbReference type="Proteomes" id="UP000245624">
    <property type="component" value="Unassembled WGS sequence"/>
</dbReference>
<dbReference type="EMBL" id="QGTD01000005">
    <property type="protein sequence ID" value="PWU69523.1"/>
    <property type="molecule type" value="Genomic_DNA"/>
</dbReference>
<evidence type="ECO:0000313" key="6">
    <source>
        <dbReference type="Proteomes" id="UP000245624"/>
    </source>
</evidence>
<name>A0A317L1X2_9BACI</name>
<dbReference type="InterPro" id="IPR052955">
    <property type="entry name" value="UPF0703_membrane_permease"/>
</dbReference>
<keyword evidence="6" id="KW-1185">Reference proteome</keyword>
<evidence type="ECO:0000256" key="2">
    <source>
        <dbReference type="SAM" id="Phobius"/>
    </source>
</evidence>
<organism evidence="5 6">
    <name type="scientific">Gracilibacillus dipsosauri</name>
    <dbReference type="NCBI Taxonomy" id="178340"/>
    <lineage>
        <taxon>Bacteria</taxon>
        <taxon>Bacillati</taxon>
        <taxon>Bacillota</taxon>
        <taxon>Bacilli</taxon>
        <taxon>Bacillales</taxon>
        <taxon>Bacillaceae</taxon>
        <taxon>Gracilibacillus</taxon>
    </lineage>
</organism>
<keyword evidence="2" id="KW-0472">Membrane</keyword>
<dbReference type="InterPro" id="IPR048493">
    <property type="entry name" value="DUF1980_N"/>
</dbReference>
<feature type="region of interest" description="Disordered" evidence="1">
    <location>
        <begin position="125"/>
        <end position="147"/>
    </location>
</feature>
<keyword evidence="2" id="KW-1133">Transmembrane helix</keyword>
<keyword evidence="2" id="KW-0812">Transmembrane</keyword>
<dbReference type="RefSeq" id="WP_109983748.1">
    <property type="nucleotide sequence ID" value="NZ_QGTD01000005.1"/>
</dbReference>
<dbReference type="PANTHER" id="PTHR40047:SF1">
    <property type="entry name" value="UPF0703 PROTEIN YCGQ"/>
    <property type="match status" value="1"/>
</dbReference>
<reference evidence="5 6" key="1">
    <citation type="submission" date="2018-05" db="EMBL/GenBank/DDBJ databases">
        <title>Genomic analysis of Gracilibacillus dipsosauri DD1 reveals novel features of a salt-tolerant amylase.</title>
        <authorList>
            <person name="Deutch C.E."/>
            <person name="Yang S."/>
        </authorList>
    </citation>
    <scope>NUCLEOTIDE SEQUENCE [LARGE SCALE GENOMIC DNA]</scope>
    <source>
        <strain evidence="5 6">DD1</strain>
    </source>
</reference>
<feature type="transmembrane region" description="Helical" evidence="2">
    <location>
        <begin position="44"/>
        <end position="68"/>
    </location>
</feature>
<dbReference type="AlphaFoldDB" id="A0A317L1X2"/>
<dbReference type="InterPro" id="IPR048447">
    <property type="entry name" value="DUF1980_C"/>
</dbReference>
<comment type="caution">
    <text evidence="5">The sequence shown here is derived from an EMBL/GenBank/DDBJ whole genome shotgun (WGS) entry which is preliminary data.</text>
</comment>
<evidence type="ECO:0000313" key="5">
    <source>
        <dbReference type="EMBL" id="PWU69523.1"/>
    </source>
</evidence>
<evidence type="ECO:0000259" key="4">
    <source>
        <dbReference type="Pfam" id="PF21537"/>
    </source>
</evidence>
<protein>
    <submittedName>
        <fullName evidence="5">TIGR03943 family protein</fullName>
    </submittedName>
</protein>
<feature type="transmembrane region" description="Helical" evidence="2">
    <location>
        <begin position="7"/>
        <end position="24"/>
    </location>
</feature>
<dbReference type="PANTHER" id="PTHR40047">
    <property type="entry name" value="UPF0703 PROTEIN YCGQ"/>
    <property type="match status" value="1"/>
</dbReference>
<dbReference type="NCBIfam" id="TIGR03943">
    <property type="entry name" value="TIGR03943 family putative permease subunit"/>
    <property type="match status" value="1"/>
</dbReference>
<accession>A0A317L1X2</accession>
<feature type="domain" description="DUF1980" evidence="4">
    <location>
        <begin position="150"/>
        <end position="287"/>
    </location>
</feature>
<dbReference type="Pfam" id="PF21537">
    <property type="entry name" value="DUF1980_C"/>
    <property type="match status" value="1"/>
</dbReference>
<feature type="domain" description="DUF1980" evidence="3">
    <location>
        <begin position="9"/>
        <end position="120"/>
    </location>
</feature>
<dbReference type="Pfam" id="PF09323">
    <property type="entry name" value="DUF1980"/>
    <property type="match status" value="1"/>
</dbReference>
<sequence>MKINVQQLVRAIILFLFAFFIYRLHHSGEILQLINPKYETLSMIGATIFFVLSFVQLFRIFSVSSNHIHCEHTDHRHDHGDKPINIKKVISYLIILFPLATGFLLPFATLDASIAKNKGATLSLRNQGEREVESAPLPTNDPNQIDPNVYKNKVSKEEYEWIQQDLFHQPHLKMEDTLYALIYQEVTQNINMFNGRKITLNGFVYREQDFASNQLVIGRFLITHCIADAGLIGFLAEFDQEMTVSEDTWMEVTGTIRLTEYQGTSIPLLEIEEYQTIDQPEQPYVYPLNIQVLGGG</sequence>
<dbReference type="OrthoDB" id="9770408at2"/>
<gene>
    <name evidence="5" type="ORF">DLJ74_06000</name>
</gene>